<dbReference type="InterPro" id="IPR019986">
    <property type="entry name" value="YloV-like"/>
</dbReference>
<dbReference type="GO" id="GO:0004371">
    <property type="term" value="F:glycerone kinase activity"/>
    <property type="evidence" value="ECO:0007669"/>
    <property type="project" value="InterPro"/>
</dbReference>
<dbReference type="Proteomes" id="UP000077519">
    <property type="component" value="Unassembled WGS sequence"/>
</dbReference>
<dbReference type="InterPro" id="IPR036117">
    <property type="entry name" value="DhaL_dom_sf"/>
</dbReference>
<keyword evidence="2" id="KW-0418">Kinase</keyword>
<dbReference type="PROSITE" id="PS51480">
    <property type="entry name" value="DHAL"/>
    <property type="match status" value="1"/>
</dbReference>
<evidence type="ECO:0000313" key="2">
    <source>
        <dbReference type="EMBL" id="OAK52701.1"/>
    </source>
</evidence>
<gene>
    <name evidence="2" type="ORF">A3K89_07910</name>
</gene>
<sequence length="564" mass="58250">MYVAESELEATSTELGVDELRTWAYRCVDDLTARCDEINELNVFPIPDSDTGTNLVFTVRAAVESMRAAGPDADLRATASALAAGAVAGARGNSGVIVSQVLRAVAEVASRGSFDGAALTDALVRAAELVVEVVSVPVQGTIVSVLARVAEDVASLDRQADVAVVARRAAESASSGLDRTRKQLPALDAAGVVDAGALGLRVMLDALATTLTGAVPSRQRYHRRVDPQTRRSASPRLLPRATAVGDVTHGEATVGYEVLYGIRDIDDDGARQLRLGLADIGDSVVVAGDGDGGWSAHVHTANAGLAVDVGLKIGNVHGVRIEVLESAEAGSGGHCHPGDSTADVRGGRDILAVVAGDGAEGLYSGEGASVLRSDRQRLGPAELCAAIVESNHPEVLVLPNGALSAQELVHVSIASRNAGKDVLMLPSGSMVQGLAALAVHDASRAAVDDAFAMSEAAAGTRWASLRHAEERSLTWVGTCEPGDGLGLVGHEVVVIGPDGVTAGRDLLDQLLSVGGEMVTMLMGRAASDELGEQLTEHVRTRYPGVEVVVYHGGQMDELAQLGIE</sequence>
<name>A0A177YB66_9NOCA</name>
<protein>
    <submittedName>
        <fullName evidence="2">Glycerol kinase</fullName>
    </submittedName>
</protein>
<dbReference type="InterPro" id="IPR033470">
    <property type="entry name" value="FakA-like_C"/>
</dbReference>
<keyword evidence="2" id="KW-0808">Transferase</keyword>
<dbReference type="SMART" id="SM01121">
    <property type="entry name" value="Dak1_2"/>
    <property type="match status" value="1"/>
</dbReference>
<keyword evidence="3" id="KW-1185">Reference proteome</keyword>
<dbReference type="Pfam" id="PF13684">
    <property type="entry name" value="FakA-like_C"/>
    <property type="match status" value="1"/>
</dbReference>
<dbReference type="NCBIfam" id="TIGR03599">
    <property type="entry name" value="YloV"/>
    <property type="match status" value="1"/>
</dbReference>
<dbReference type="Pfam" id="PF21645">
    <property type="entry name" value="FakA-like_M"/>
    <property type="match status" value="1"/>
</dbReference>
<dbReference type="InterPro" id="IPR048394">
    <property type="entry name" value="FakA-like_M"/>
</dbReference>
<accession>A0A177YB66</accession>
<dbReference type="Gene3D" id="1.25.40.340">
    <property type="match status" value="1"/>
</dbReference>
<dbReference type="GO" id="GO:0006071">
    <property type="term" value="P:glycerol metabolic process"/>
    <property type="evidence" value="ECO:0007669"/>
    <property type="project" value="InterPro"/>
</dbReference>
<dbReference type="PANTHER" id="PTHR33434:SF4">
    <property type="entry name" value="PHOSPHATASE PROTEIN"/>
    <property type="match status" value="1"/>
</dbReference>
<dbReference type="PANTHER" id="PTHR33434">
    <property type="entry name" value="DEGV DOMAIN-CONTAINING PROTEIN DR_1986-RELATED"/>
    <property type="match status" value="1"/>
</dbReference>
<dbReference type="InterPro" id="IPR050270">
    <property type="entry name" value="DegV_domain_contain"/>
</dbReference>
<proteinExistence type="predicted"/>
<dbReference type="AlphaFoldDB" id="A0A177YB66"/>
<evidence type="ECO:0000313" key="3">
    <source>
        <dbReference type="Proteomes" id="UP000077519"/>
    </source>
</evidence>
<dbReference type="InterPro" id="IPR004007">
    <property type="entry name" value="DhaL_dom"/>
</dbReference>
<organism evidence="2 3">
    <name type="scientific">Rhodococcoides kyotonense</name>
    <dbReference type="NCBI Taxonomy" id="398843"/>
    <lineage>
        <taxon>Bacteria</taxon>
        <taxon>Bacillati</taxon>
        <taxon>Actinomycetota</taxon>
        <taxon>Actinomycetes</taxon>
        <taxon>Mycobacteriales</taxon>
        <taxon>Nocardiaceae</taxon>
        <taxon>Rhodococcoides</taxon>
    </lineage>
</organism>
<feature type="domain" description="DhaL" evidence="1">
    <location>
        <begin position="18"/>
        <end position="209"/>
    </location>
</feature>
<reference evidence="2 3" key="1">
    <citation type="submission" date="2016-03" db="EMBL/GenBank/DDBJ databases">
        <title>Genome sequence of Rhodococcus kyotonensis KB10.</title>
        <authorList>
            <person name="Jeong H."/>
            <person name="Hong C.E."/>
            <person name="Jo S.H."/>
            <person name="Park J.M."/>
        </authorList>
    </citation>
    <scope>NUCLEOTIDE SEQUENCE [LARGE SCALE GENOMIC DNA]</scope>
    <source>
        <strain evidence="2 3">KB10</strain>
    </source>
</reference>
<dbReference type="SUPFAM" id="SSF101473">
    <property type="entry name" value="DhaL-like"/>
    <property type="match status" value="1"/>
</dbReference>
<dbReference type="EMBL" id="LVHI01000023">
    <property type="protein sequence ID" value="OAK52701.1"/>
    <property type="molecule type" value="Genomic_DNA"/>
</dbReference>
<dbReference type="Pfam" id="PF02734">
    <property type="entry name" value="Dak2"/>
    <property type="match status" value="1"/>
</dbReference>
<comment type="caution">
    <text evidence="2">The sequence shown here is derived from an EMBL/GenBank/DDBJ whole genome shotgun (WGS) entry which is preliminary data.</text>
</comment>
<evidence type="ECO:0000259" key="1">
    <source>
        <dbReference type="PROSITE" id="PS51480"/>
    </source>
</evidence>
<dbReference type="SMART" id="SM01120">
    <property type="entry name" value="Dak2"/>
    <property type="match status" value="1"/>
</dbReference>